<keyword evidence="1" id="KW-0812">Transmembrane</keyword>
<dbReference type="AlphaFoldDB" id="A0AAV5W938"/>
<keyword evidence="1" id="KW-1133">Transmembrane helix</keyword>
<evidence type="ECO:0000256" key="1">
    <source>
        <dbReference type="SAM" id="Phobius"/>
    </source>
</evidence>
<dbReference type="Proteomes" id="UP001432322">
    <property type="component" value="Unassembled WGS sequence"/>
</dbReference>
<name>A0AAV5W938_9BILA</name>
<organism evidence="2 3">
    <name type="scientific">Pristionchus fissidentatus</name>
    <dbReference type="NCBI Taxonomy" id="1538716"/>
    <lineage>
        <taxon>Eukaryota</taxon>
        <taxon>Metazoa</taxon>
        <taxon>Ecdysozoa</taxon>
        <taxon>Nematoda</taxon>
        <taxon>Chromadorea</taxon>
        <taxon>Rhabditida</taxon>
        <taxon>Rhabditina</taxon>
        <taxon>Diplogasteromorpha</taxon>
        <taxon>Diplogasteroidea</taxon>
        <taxon>Neodiplogasteridae</taxon>
        <taxon>Pristionchus</taxon>
    </lineage>
</organism>
<protein>
    <submittedName>
        <fullName evidence="2">Uncharacterized protein</fullName>
    </submittedName>
</protein>
<feature type="non-terminal residue" evidence="2">
    <location>
        <position position="1"/>
    </location>
</feature>
<proteinExistence type="predicted"/>
<feature type="non-terminal residue" evidence="2">
    <location>
        <position position="158"/>
    </location>
</feature>
<feature type="transmembrane region" description="Helical" evidence="1">
    <location>
        <begin position="128"/>
        <end position="153"/>
    </location>
</feature>
<keyword evidence="3" id="KW-1185">Reference proteome</keyword>
<evidence type="ECO:0000313" key="2">
    <source>
        <dbReference type="EMBL" id="GMT27160.1"/>
    </source>
</evidence>
<reference evidence="2" key="1">
    <citation type="submission" date="2023-10" db="EMBL/GenBank/DDBJ databases">
        <title>Genome assembly of Pristionchus species.</title>
        <authorList>
            <person name="Yoshida K."/>
            <person name="Sommer R.J."/>
        </authorList>
    </citation>
    <scope>NUCLEOTIDE SEQUENCE</scope>
    <source>
        <strain evidence="2">RS5133</strain>
    </source>
</reference>
<dbReference type="EMBL" id="BTSY01000005">
    <property type="protein sequence ID" value="GMT27160.1"/>
    <property type="molecule type" value="Genomic_DNA"/>
</dbReference>
<feature type="transmembrane region" description="Helical" evidence="1">
    <location>
        <begin position="101"/>
        <end position="121"/>
    </location>
</feature>
<gene>
    <name evidence="2" type="ORF">PFISCL1PPCAC_18457</name>
</gene>
<evidence type="ECO:0000313" key="3">
    <source>
        <dbReference type="Proteomes" id="UP001432322"/>
    </source>
</evidence>
<keyword evidence="1" id="KW-0472">Membrane</keyword>
<feature type="transmembrane region" description="Helical" evidence="1">
    <location>
        <begin position="29"/>
        <end position="45"/>
    </location>
</feature>
<sequence>INHQFRFNNLLHSCPLLLLRIQFRMRIRPISYTAVFAAICATVIYEWSSPITIFGLACLTIDYCFREEGNKTDPNAGAKVWLLYLAVLIASAGNMSTYDMAIIKTPIVLILACLSVAVVMLECSRQNTCWVVTSCLCMISLIIFGLPICYFAWNNVTV</sequence>
<comment type="caution">
    <text evidence="2">The sequence shown here is derived from an EMBL/GenBank/DDBJ whole genome shotgun (WGS) entry which is preliminary data.</text>
</comment>
<accession>A0AAV5W938</accession>